<dbReference type="InterPro" id="IPR024489">
    <property type="entry name" value="Organ_specific_prot"/>
</dbReference>
<dbReference type="AlphaFoldDB" id="A0AA39ABZ5"/>
<sequence length="133" mass="15507">MSQLVSKQMKSTFPFFISLLLLLFSGLIDGRKDMGDYWKSIMKDQPMPEAIKGFIHQDPASFSSKARKMDHFVRDFDARPNSIIYHGHVEPKGEKPLGVEMKPELKKEKFFVEPVNLRVNFHQHGHDQKEYNN</sequence>
<feature type="chain" id="PRO_5041458617" description="Organ specific protein" evidence="1">
    <location>
        <begin position="31"/>
        <end position="133"/>
    </location>
</feature>
<dbReference type="Pfam" id="PF10950">
    <property type="entry name" value="Organ_specific"/>
    <property type="match status" value="1"/>
</dbReference>
<evidence type="ECO:0000313" key="3">
    <source>
        <dbReference type="Proteomes" id="UP001168098"/>
    </source>
</evidence>
<evidence type="ECO:0000256" key="1">
    <source>
        <dbReference type="SAM" id="SignalP"/>
    </source>
</evidence>
<gene>
    <name evidence="2" type="ORF">PVL29_003055</name>
</gene>
<evidence type="ECO:0000313" key="2">
    <source>
        <dbReference type="EMBL" id="KAJ9704823.1"/>
    </source>
</evidence>
<reference evidence="2 3" key="1">
    <citation type="journal article" date="2023" name="BMC Biotechnol.">
        <title>Vitis rotundifolia cv Carlos genome sequencing.</title>
        <authorList>
            <person name="Huff M."/>
            <person name="Hulse-Kemp A."/>
            <person name="Scheffler B."/>
            <person name="Youngblood R."/>
            <person name="Simpson S."/>
            <person name="Babiker E."/>
            <person name="Staton M."/>
        </authorList>
    </citation>
    <scope>NUCLEOTIDE SEQUENCE [LARGE SCALE GENOMIC DNA]</scope>
    <source>
        <tissue evidence="2">Leaf</tissue>
    </source>
</reference>
<accession>A0AA39ABZ5</accession>
<comment type="caution">
    <text evidence="2">The sequence shown here is derived from an EMBL/GenBank/DDBJ whole genome shotgun (WGS) entry which is preliminary data.</text>
</comment>
<feature type="signal peptide" evidence="1">
    <location>
        <begin position="1"/>
        <end position="30"/>
    </location>
</feature>
<organism evidence="2 3">
    <name type="scientific">Vitis rotundifolia</name>
    <name type="common">Muscadine grape</name>
    <dbReference type="NCBI Taxonomy" id="103349"/>
    <lineage>
        <taxon>Eukaryota</taxon>
        <taxon>Viridiplantae</taxon>
        <taxon>Streptophyta</taxon>
        <taxon>Embryophyta</taxon>
        <taxon>Tracheophyta</taxon>
        <taxon>Spermatophyta</taxon>
        <taxon>Magnoliopsida</taxon>
        <taxon>eudicotyledons</taxon>
        <taxon>Gunneridae</taxon>
        <taxon>Pentapetalae</taxon>
        <taxon>rosids</taxon>
        <taxon>Vitales</taxon>
        <taxon>Vitaceae</taxon>
        <taxon>Viteae</taxon>
        <taxon>Vitis</taxon>
    </lineage>
</organism>
<proteinExistence type="predicted"/>
<keyword evidence="3" id="KW-1185">Reference proteome</keyword>
<protein>
    <recommendedName>
        <fullName evidence="4">Organ specific protein</fullName>
    </recommendedName>
</protein>
<keyword evidence="1" id="KW-0732">Signal</keyword>
<dbReference type="PANTHER" id="PTHR33731">
    <property type="entry name" value="PROTEIN, PUTATIVE-RELATED"/>
    <property type="match status" value="1"/>
</dbReference>
<dbReference type="EMBL" id="JARBHA010000003">
    <property type="protein sequence ID" value="KAJ9704823.1"/>
    <property type="molecule type" value="Genomic_DNA"/>
</dbReference>
<dbReference type="Proteomes" id="UP001168098">
    <property type="component" value="Unassembled WGS sequence"/>
</dbReference>
<evidence type="ECO:0008006" key="4">
    <source>
        <dbReference type="Google" id="ProtNLM"/>
    </source>
</evidence>
<dbReference type="PANTHER" id="PTHR33731:SF17">
    <property type="entry name" value="ORGAN-SPECIFIC PROTEIN P4-LIKE"/>
    <property type="match status" value="1"/>
</dbReference>
<name>A0AA39ABZ5_VITRO</name>